<feature type="compositionally biased region" description="Basic and acidic residues" evidence="1">
    <location>
        <begin position="128"/>
        <end position="139"/>
    </location>
</feature>
<name>A0A0G4G1L7_9ALVE</name>
<dbReference type="PhylomeDB" id="A0A0G4G1L7"/>
<feature type="compositionally biased region" description="Basic and acidic residues" evidence="1">
    <location>
        <begin position="66"/>
        <end position="84"/>
    </location>
</feature>
<sequence>MFLSLTCSLREEDQEEADESLPLPSPADTTGPPRQHARASSVRSQPSPSRGLRVSAAAGRKSLPAIRRDKSKAAMNLKEERRSVTIDPNAQPSPRSPSVHPEQLSPTSNMGEKEREKGTGSGESVWEALRKEMDDDGPKDAVQGEEEQQPKLGEAEEEDLRAASSMRGEEARRTIFRSLLFDKMRRLTHSEKEIKWLHDRIAELEAENENLRDSGEKLRAEISRLQESFDNLSREVMGETGENDDEDQEELPSPRAPAAQHHREGSVRSEPQTLRVRLHEGGEPDEEDDGRKWTSARGTEGEQKLNFKLDTEEETEDPEPPKPSLPKTGGEQPSTSDPTPKSDAASPPNLPSPVKLPNKASTSKLSFSRTQSRPSVVQFNNPTPPPPPRVASHSRQPSRSGSTRRHSIMRRPSVMSQSQLSNPGGASVTSRGAVTPRRRNENQ</sequence>
<dbReference type="EMBL" id="CDMZ01000811">
    <property type="protein sequence ID" value="CEM21937.1"/>
    <property type="molecule type" value="Genomic_DNA"/>
</dbReference>
<dbReference type="VEuPathDB" id="CryptoDB:Cvel_19828"/>
<accession>A0A0G4G1L7</accession>
<feature type="compositionally biased region" description="Polar residues" evidence="1">
    <location>
        <begin position="414"/>
        <end position="432"/>
    </location>
</feature>
<feature type="region of interest" description="Disordered" evidence="1">
    <location>
        <begin position="228"/>
        <end position="443"/>
    </location>
</feature>
<evidence type="ECO:0000313" key="2">
    <source>
        <dbReference type="EMBL" id="CEM21937.1"/>
    </source>
</evidence>
<evidence type="ECO:0000256" key="1">
    <source>
        <dbReference type="SAM" id="MobiDB-lite"/>
    </source>
</evidence>
<organism evidence="2">
    <name type="scientific">Chromera velia CCMP2878</name>
    <dbReference type="NCBI Taxonomy" id="1169474"/>
    <lineage>
        <taxon>Eukaryota</taxon>
        <taxon>Sar</taxon>
        <taxon>Alveolata</taxon>
        <taxon>Colpodellida</taxon>
        <taxon>Chromeraceae</taxon>
        <taxon>Chromera</taxon>
    </lineage>
</organism>
<feature type="region of interest" description="Disordered" evidence="1">
    <location>
        <begin position="1"/>
        <end position="169"/>
    </location>
</feature>
<protein>
    <submittedName>
        <fullName evidence="2">Uncharacterized protein</fullName>
    </submittedName>
</protein>
<dbReference type="AlphaFoldDB" id="A0A0G4G1L7"/>
<feature type="compositionally biased region" description="Acidic residues" evidence="1">
    <location>
        <begin position="241"/>
        <end position="250"/>
    </location>
</feature>
<feature type="compositionally biased region" description="Basic and acidic residues" evidence="1">
    <location>
        <begin position="299"/>
        <end position="310"/>
    </location>
</feature>
<feature type="compositionally biased region" description="Polar residues" evidence="1">
    <location>
        <begin position="359"/>
        <end position="381"/>
    </location>
</feature>
<proteinExistence type="predicted"/>
<gene>
    <name evidence="2" type="ORF">Cvel_19828</name>
</gene>
<reference evidence="2" key="1">
    <citation type="submission" date="2014-11" db="EMBL/GenBank/DDBJ databases">
        <authorList>
            <person name="Otto D Thomas"/>
            <person name="Naeem Raeece"/>
        </authorList>
    </citation>
    <scope>NUCLEOTIDE SEQUENCE</scope>
</reference>